<evidence type="ECO:0000313" key="4">
    <source>
        <dbReference type="EMBL" id="CAD7244416.1"/>
    </source>
</evidence>
<protein>
    <recommendedName>
        <fullName evidence="3">DZF domain-containing protein</fullName>
    </recommendedName>
</protein>
<gene>
    <name evidence="4" type="ORF">DSTB1V02_LOCUS4313</name>
</gene>
<organism evidence="4">
    <name type="scientific">Darwinula stevensoni</name>
    <dbReference type="NCBI Taxonomy" id="69355"/>
    <lineage>
        <taxon>Eukaryota</taxon>
        <taxon>Metazoa</taxon>
        <taxon>Ecdysozoa</taxon>
        <taxon>Arthropoda</taxon>
        <taxon>Crustacea</taxon>
        <taxon>Oligostraca</taxon>
        <taxon>Ostracoda</taxon>
        <taxon>Podocopa</taxon>
        <taxon>Podocopida</taxon>
        <taxon>Darwinulocopina</taxon>
        <taxon>Darwinuloidea</taxon>
        <taxon>Darwinulidae</taxon>
        <taxon>Darwinula</taxon>
    </lineage>
</organism>
<dbReference type="PANTHER" id="PTHR45762">
    <property type="entry name" value="ZINC FINGER RNA-BINDING PROTEIN"/>
    <property type="match status" value="1"/>
</dbReference>
<proteinExistence type="predicted"/>
<name>A0A7R8X6P6_9CRUS</name>
<evidence type="ECO:0000313" key="5">
    <source>
        <dbReference type="Proteomes" id="UP000677054"/>
    </source>
</evidence>
<dbReference type="SMART" id="SM00355">
    <property type="entry name" value="ZnF_C2H2"/>
    <property type="match status" value="3"/>
</dbReference>
<sequence length="858" mass="92450">MEAQTAYTAGATGYTVGPSATPAYAATQGAARAAYETTYQAVAAATPHAAPATYAAVNAGAAAAPVTAAYEYSYATARPAAPAAAQPPQAAAAGYDSTKTYYQQAPSASDNRYQGAAGNSTAFKGYNAGAANSQGAVGQQQSFSAPFPNQNANANKGKVQYATYSTQTNYGGSGAVGSGSPAVVGGAPTVRPPNPGQVLVGIGGTGTGGAGTWAPFRKAGTQLRGGMRPRAPPKPQQLHYCEVCKISCAGPQTYMEHLEGQKHKKKEQAAKVGAAATLPRGGSALRCELCDVTCTGSDAYAAHIRGAKHQKVVKLHQKLGKPIPSTEPTIISNKAENEEKGTIDSITPGNVEGTSPAAIPAPAKKPVSIPKINFVGGTQLKTTTAGAREEKLDAELDAGDRVEFPKLPEEKDVQPVGADYIDEIKNDEGKVISFSCKLCECRFNDPNAKEMHLKGRRHRLQYKKKVDPNLPVEIKPSLRMRRIQEDRARRQQVQERIAQMRAEKRQWHAEMRMLEEEEHLYWEERRRYEDNMEFYYMRRMGRLPPGPPPPGPPLPPGPPRPGFFPPGPPMPHFPGGRRPETNDDRHVIHKHGEIYPKEEELQAVHKIVGNSEKALKLVSDYIAEVDAPPDAKEKPAAETKDPKCGIPLTPEGIKKEGGGDKKDTSNYPRVLKGVMRVGNLAKGLLLRGDSRVRLVVLCSEKPTRALLERVADSLPKQFAVVAPDDKYQLKMCVEEAAIVVSEADCGVEVHITLTSPVMREQLLAESHPEGQGQGPRPDPPDVLDKDICLEALAELRHAKWFQAKANGLQSCVMVIRILRDLCTRVPTWAPLNCWGMELLCEKVISSAGTPLSPGEAVR</sequence>
<dbReference type="Gene3D" id="3.30.160.60">
    <property type="entry name" value="Classic Zinc Finger"/>
    <property type="match status" value="3"/>
</dbReference>
<dbReference type="PROSITE" id="PS51703">
    <property type="entry name" value="DZF"/>
    <property type="match status" value="1"/>
</dbReference>
<dbReference type="FunFam" id="3.30.160.60:FF:002080">
    <property type="entry name" value="Zinc finger RNA-binding protein"/>
    <property type="match status" value="1"/>
</dbReference>
<dbReference type="SUPFAM" id="SSF57667">
    <property type="entry name" value="beta-beta-alpha zinc fingers"/>
    <property type="match status" value="3"/>
</dbReference>
<dbReference type="InterPro" id="IPR049402">
    <property type="entry name" value="DZF_dom_C"/>
</dbReference>
<dbReference type="InterPro" id="IPR003604">
    <property type="entry name" value="Matrin/U1-like-C_Znf_C2H2"/>
</dbReference>
<dbReference type="GO" id="GO:0003725">
    <property type="term" value="F:double-stranded RNA binding"/>
    <property type="evidence" value="ECO:0007669"/>
    <property type="project" value="TreeGrafter"/>
</dbReference>
<feature type="compositionally biased region" description="Pro residues" evidence="2">
    <location>
        <begin position="546"/>
        <end position="572"/>
    </location>
</feature>
<dbReference type="InterPro" id="IPR013087">
    <property type="entry name" value="Znf_C2H2_type"/>
</dbReference>
<dbReference type="GO" id="GO:0003727">
    <property type="term" value="F:single-stranded RNA binding"/>
    <property type="evidence" value="ECO:0007669"/>
    <property type="project" value="TreeGrafter"/>
</dbReference>
<dbReference type="PROSITE" id="PS00028">
    <property type="entry name" value="ZINC_FINGER_C2H2_1"/>
    <property type="match status" value="1"/>
</dbReference>
<dbReference type="AlphaFoldDB" id="A0A7R8X6P6"/>
<dbReference type="FunFam" id="3.30.160.60:FF:000210">
    <property type="entry name" value="Zinc finger RNA-binding protein 2"/>
    <property type="match status" value="1"/>
</dbReference>
<dbReference type="InterPro" id="IPR049401">
    <property type="entry name" value="DZF_dom_N"/>
</dbReference>
<feature type="compositionally biased region" description="Basic and acidic residues" evidence="2">
    <location>
        <begin position="629"/>
        <end position="643"/>
    </location>
</feature>
<accession>A0A7R8X6P6</accession>
<evidence type="ECO:0000259" key="3">
    <source>
        <dbReference type="PROSITE" id="PS51703"/>
    </source>
</evidence>
<evidence type="ECO:0000256" key="1">
    <source>
        <dbReference type="SAM" id="Coils"/>
    </source>
</evidence>
<dbReference type="EMBL" id="CAJPEV010000632">
    <property type="protein sequence ID" value="CAG0887094.1"/>
    <property type="molecule type" value="Genomic_DNA"/>
</dbReference>
<feature type="domain" description="DZF" evidence="3">
    <location>
        <begin position="560"/>
        <end position="858"/>
    </location>
</feature>
<feature type="region of interest" description="Disordered" evidence="2">
    <location>
        <begin position="546"/>
        <end position="584"/>
    </location>
</feature>
<dbReference type="SMART" id="SM00572">
    <property type="entry name" value="DZF"/>
    <property type="match status" value="1"/>
</dbReference>
<dbReference type="Pfam" id="PF07528">
    <property type="entry name" value="DZF_N"/>
    <property type="match status" value="1"/>
</dbReference>
<dbReference type="OrthoDB" id="8898434at2759"/>
<evidence type="ECO:0000256" key="2">
    <source>
        <dbReference type="SAM" id="MobiDB-lite"/>
    </source>
</evidence>
<keyword evidence="5" id="KW-1185">Reference proteome</keyword>
<dbReference type="Pfam" id="PF20965">
    <property type="entry name" value="DZF_C"/>
    <property type="match status" value="1"/>
</dbReference>
<feature type="coiled-coil region" evidence="1">
    <location>
        <begin position="483"/>
        <end position="517"/>
    </location>
</feature>
<dbReference type="Pfam" id="PF12874">
    <property type="entry name" value="zf-met"/>
    <property type="match status" value="3"/>
</dbReference>
<dbReference type="InterPro" id="IPR036236">
    <property type="entry name" value="Znf_C2H2_sf"/>
</dbReference>
<feature type="compositionally biased region" description="Basic and acidic residues" evidence="2">
    <location>
        <begin position="652"/>
        <end position="664"/>
    </location>
</feature>
<dbReference type="GO" id="GO:0071011">
    <property type="term" value="C:precatalytic spliceosome"/>
    <property type="evidence" value="ECO:0007669"/>
    <property type="project" value="TreeGrafter"/>
</dbReference>
<keyword evidence="1" id="KW-0175">Coiled coil</keyword>
<dbReference type="SMART" id="SM00451">
    <property type="entry name" value="ZnF_U1"/>
    <property type="match status" value="3"/>
</dbReference>
<dbReference type="GO" id="GO:0008270">
    <property type="term" value="F:zinc ion binding"/>
    <property type="evidence" value="ECO:0007669"/>
    <property type="project" value="InterPro"/>
</dbReference>
<feature type="region of interest" description="Disordered" evidence="2">
    <location>
        <begin position="629"/>
        <end position="666"/>
    </location>
</feature>
<dbReference type="InterPro" id="IPR043519">
    <property type="entry name" value="NT_sf"/>
</dbReference>
<dbReference type="FunFam" id="3.30.160.60:FF:000153">
    <property type="entry name" value="Zinc finger RNA-binding protein 2"/>
    <property type="match status" value="1"/>
</dbReference>
<dbReference type="EMBL" id="LR900149">
    <property type="protein sequence ID" value="CAD7244416.1"/>
    <property type="molecule type" value="Genomic_DNA"/>
</dbReference>
<dbReference type="InterPro" id="IPR006561">
    <property type="entry name" value="DZF_dom"/>
</dbReference>
<dbReference type="PANTHER" id="PTHR45762:SF3">
    <property type="entry name" value="ZINC-FINGER PROTEIN AT 72D, ISOFORM B"/>
    <property type="match status" value="1"/>
</dbReference>
<reference evidence="4" key="1">
    <citation type="submission" date="2020-11" db="EMBL/GenBank/DDBJ databases">
        <authorList>
            <person name="Tran Van P."/>
        </authorList>
    </citation>
    <scope>NUCLEOTIDE SEQUENCE</scope>
</reference>
<dbReference type="Proteomes" id="UP000677054">
    <property type="component" value="Unassembled WGS sequence"/>
</dbReference>
<dbReference type="Gene3D" id="3.30.460.10">
    <property type="entry name" value="Beta Polymerase, domain 2"/>
    <property type="match status" value="1"/>
</dbReference>